<reference evidence="1 2" key="1">
    <citation type="submission" date="2019-06" db="EMBL/GenBank/DDBJ databases">
        <title>Sequencing the genomes of 1000 actinobacteria strains.</title>
        <authorList>
            <person name="Klenk H.-P."/>
        </authorList>
    </citation>
    <scope>NUCLEOTIDE SEQUENCE [LARGE SCALE GENOMIC DNA]</scope>
    <source>
        <strain evidence="1 2">DSM 103495</strain>
    </source>
</reference>
<dbReference type="Proteomes" id="UP000316331">
    <property type="component" value="Unassembled WGS sequence"/>
</dbReference>
<dbReference type="AlphaFoldDB" id="A0A543FB89"/>
<sequence>MHLELVAVIVEDYDSAGEYRRLVDAGVEFVTCVGLIVLQPEPR</sequence>
<comment type="caution">
    <text evidence="1">The sequence shown here is derived from an EMBL/GenBank/DDBJ whole genome shotgun (WGS) entry which is preliminary data.</text>
</comment>
<evidence type="ECO:0000313" key="2">
    <source>
        <dbReference type="Proteomes" id="UP000316331"/>
    </source>
</evidence>
<organism evidence="1 2">
    <name type="scientific">Nocardia bhagyanarayanae</name>
    <dbReference type="NCBI Taxonomy" id="1215925"/>
    <lineage>
        <taxon>Bacteria</taxon>
        <taxon>Bacillati</taxon>
        <taxon>Actinomycetota</taxon>
        <taxon>Actinomycetes</taxon>
        <taxon>Mycobacteriales</taxon>
        <taxon>Nocardiaceae</taxon>
        <taxon>Nocardia</taxon>
    </lineage>
</organism>
<gene>
    <name evidence="1" type="ORF">FB390_2739</name>
</gene>
<proteinExistence type="predicted"/>
<keyword evidence="2" id="KW-1185">Reference proteome</keyword>
<accession>A0A543FB89</accession>
<dbReference type="EMBL" id="VFPG01000001">
    <property type="protein sequence ID" value="TQM31095.1"/>
    <property type="molecule type" value="Genomic_DNA"/>
</dbReference>
<evidence type="ECO:0000313" key="1">
    <source>
        <dbReference type="EMBL" id="TQM31095.1"/>
    </source>
</evidence>
<protein>
    <submittedName>
        <fullName evidence="1">Uncharacterized protein</fullName>
    </submittedName>
</protein>
<name>A0A543FB89_9NOCA</name>